<feature type="transmembrane region" description="Helical" evidence="1">
    <location>
        <begin position="7"/>
        <end position="28"/>
    </location>
</feature>
<comment type="caution">
    <text evidence="2">The sequence shown here is derived from an EMBL/GenBank/DDBJ whole genome shotgun (WGS) entry which is preliminary data.</text>
</comment>
<organism evidence="2 3">
    <name type="scientific">Vibrio neptunius</name>
    <dbReference type="NCBI Taxonomy" id="170651"/>
    <lineage>
        <taxon>Bacteria</taxon>
        <taxon>Pseudomonadati</taxon>
        <taxon>Pseudomonadota</taxon>
        <taxon>Gammaproteobacteria</taxon>
        <taxon>Vibrionales</taxon>
        <taxon>Vibrionaceae</taxon>
        <taxon>Vibrio</taxon>
    </lineage>
</organism>
<feature type="transmembrane region" description="Helical" evidence="1">
    <location>
        <begin position="58"/>
        <end position="77"/>
    </location>
</feature>
<name>A0ABS3A1H5_9VIBR</name>
<evidence type="ECO:0000313" key="3">
    <source>
        <dbReference type="Proteomes" id="UP000779070"/>
    </source>
</evidence>
<feature type="transmembrane region" description="Helical" evidence="1">
    <location>
        <begin position="84"/>
        <end position="107"/>
    </location>
</feature>
<reference evidence="2 3" key="1">
    <citation type="submission" date="2021-02" db="EMBL/GenBank/DDBJ databases">
        <title>Draft Genome Sequences of 5 Vibrio neptunius Strains Isolated From of Bivalve Hatcheries.</title>
        <authorList>
            <person name="Galvis F."/>
            <person name="Barja J.L."/>
            <person name="Lemos M.L."/>
            <person name="Balado M."/>
        </authorList>
    </citation>
    <scope>NUCLEOTIDE SEQUENCE [LARGE SCALE GENOMIC DNA]</scope>
    <source>
        <strain evidence="2 3">PP-145.98</strain>
    </source>
</reference>
<evidence type="ECO:0000313" key="2">
    <source>
        <dbReference type="EMBL" id="MBN3578148.1"/>
    </source>
</evidence>
<keyword evidence="1" id="KW-0812">Transmembrane</keyword>
<keyword evidence="1" id="KW-0472">Membrane</keyword>
<keyword evidence="3" id="KW-1185">Reference proteome</keyword>
<dbReference type="EMBL" id="JAFHLB010000012">
    <property type="protein sequence ID" value="MBN3578148.1"/>
    <property type="molecule type" value="Genomic_DNA"/>
</dbReference>
<gene>
    <name evidence="2" type="ORF">JYA62_10750</name>
</gene>
<proteinExistence type="predicted"/>
<dbReference type="Proteomes" id="UP000779070">
    <property type="component" value="Unassembled WGS sequence"/>
</dbReference>
<keyword evidence="1" id="KW-1133">Transmembrane helix</keyword>
<dbReference type="RefSeq" id="WP_206369970.1">
    <property type="nucleotide sequence ID" value="NZ_CAWPTM010000029.1"/>
</dbReference>
<accession>A0ABS3A1H5</accession>
<sequence length="108" mass="12150">MSKVFRYSLLLIPLFFFVLLWFGVVFNVDMLPNGVLYDDTVEYTGDGLKPSGLIPNSLFNFLGIIAMVPGFFIGSIYTAYKKLWWWFGAYMLIGGLPVGIFAIAVYLG</sequence>
<protein>
    <submittedName>
        <fullName evidence="2">Uncharacterized protein</fullName>
    </submittedName>
</protein>
<evidence type="ECO:0000256" key="1">
    <source>
        <dbReference type="SAM" id="Phobius"/>
    </source>
</evidence>